<dbReference type="RefSeq" id="WP_249706191.1">
    <property type="nucleotide sequence ID" value="NZ_JAMFMB010000001.1"/>
</dbReference>
<dbReference type="PROSITE" id="PS51257">
    <property type="entry name" value="PROKAR_LIPOPROTEIN"/>
    <property type="match status" value="1"/>
</dbReference>
<proteinExistence type="predicted"/>
<evidence type="ECO:0000313" key="3">
    <source>
        <dbReference type="Proteomes" id="UP001203880"/>
    </source>
</evidence>
<evidence type="ECO:0008006" key="4">
    <source>
        <dbReference type="Google" id="ProtNLM"/>
    </source>
</evidence>
<evidence type="ECO:0000256" key="1">
    <source>
        <dbReference type="SAM" id="SignalP"/>
    </source>
</evidence>
<gene>
    <name evidence="2" type="ORF">M3P21_01395</name>
</gene>
<keyword evidence="3" id="KW-1185">Reference proteome</keyword>
<protein>
    <recommendedName>
        <fullName evidence="4">Lipoprotein</fullName>
    </recommendedName>
</protein>
<comment type="caution">
    <text evidence="2">The sequence shown here is derived from an EMBL/GenBank/DDBJ whole genome shotgun (WGS) entry which is preliminary data.</text>
</comment>
<dbReference type="EMBL" id="JAMFMB010000001">
    <property type="protein sequence ID" value="MCL6282170.1"/>
    <property type="molecule type" value="Genomic_DNA"/>
</dbReference>
<sequence>MKKLWVLAFSVLAACQVATGAQYSGSSGAGVAATARTGAVFSTPYGTRVYQVDPNIFEVVPYALAQTDEYWCGAAKYARRRLGAGWQDQIYMASQRVRSAAAGGRTAVQFTLNPEAVGITPVDLEIRIGQTVGDHMSVNLADTKCQPYPPIFF</sequence>
<dbReference type="Proteomes" id="UP001203880">
    <property type="component" value="Unassembled WGS sequence"/>
</dbReference>
<name>A0ABT0PX46_9RHOB</name>
<feature type="signal peptide" evidence="1">
    <location>
        <begin position="1"/>
        <end position="20"/>
    </location>
</feature>
<organism evidence="2 3">
    <name type="scientific">Ruegeria spongiae</name>
    <dbReference type="NCBI Taxonomy" id="2942209"/>
    <lineage>
        <taxon>Bacteria</taxon>
        <taxon>Pseudomonadati</taxon>
        <taxon>Pseudomonadota</taxon>
        <taxon>Alphaproteobacteria</taxon>
        <taxon>Rhodobacterales</taxon>
        <taxon>Roseobacteraceae</taxon>
        <taxon>Ruegeria</taxon>
    </lineage>
</organism>
<reference evidence="2" key="1">
    <citation type="submission" date="2022-05" db="EMBL/GenBank/DDBJ databases">
        <authorList>
            <person name="Park J.-S."/>
        </authorList>
    </citation>
    <scope>NUCLEOTIDE SEQUENCE</scope>
    <source>
        <strain evidence="2">2012CJ41-6</strain>
    </source>
</reference>
<accession>A0ABT0PX46</accession>
<feature type="chain" id="PRO_5046505960" description="Lipoprotein" evidence="1">
    <location>
        <begin position="21"/>
        <end position="153"/>
    </location>
</feature>
<keyword evidence="1" id="KW-0732">Signal</keyword>
<evidence type="ECO:0000313" key="2">
    <source>
        <dbReference type="EMBL" id="MCL6282170.1"/>
    </source>
</evidence>